<proteinExistence type="predicted"/>
<evidence type="ECO:0000313" key="1">
    <source>
        <dbReference type="Proteomes" id="UP000095281"/>
    </source>
</evidence>
<dbReference type="WBParaSite" id="MhA1_Contig48.frz3.gene15">
    <property type="protein sequence ID" value="MhA1_Contig48.frz3.gene15"/>
    <property type="gene ID" value="MhA1_Contig48.frz3.gene15"/>
</dbReference>
<evidence type="ECO:0000313" key="2">
    <source>
        <dbReference type="WBParaSite" id="MhA1_Contig48.frz3.gene15"/>
    </source>
</evidence>
<organism evidence="1 2">
    <name type="scientific">Meloidogyne hapla</name>
    <name type="common">Root-knot nematode worm</name>
    <dbReference type="NCBI Taxonomy" id="6305"/>
    <lineage>
        <taxon>Eukaryota</taxon>
        <taxon>Metazoa</taxon>
        <taxon>Ecdysozoa</taxon>
        <taxon>Nematoda</taxon>
        <taxon>Chromadorea</taxon>
        <taxon>Rhabditida</taxon>
        <taxon>Tylenchina</taxon>
        <taxon>Tylenchomorpha</taxon>
        <taxon>Tylenchoidea</taxon>
        <taxon>Meloidogynidae</taxon>
        <taxon>Meloidogyninae</taxon>
        <taxon>Meloidogyne</taxon>
    </lineage>
</organism>
<sequence length="63" mass="7160">MNSLITMFVTLNFMMILDFGASYKCYDEKGRNGEALDSEEPCEITIYHALFGAKCIKYFCTNG</sequence>
<dbReference type="Proteomes" id="UP000095281">
    <property type="component" value="Unplaced"/>
</dbReference>
<name>A0A1I8BRK3_MELHA</name>
<protein>
    <submittedName>
        <fullName evidence="2">Secreted protein</fullName>
    </submittedName>
</protein>
<accession>A0A1I8BRK3</accession>
<keyword evidence="1" id="KW-1185">Reference proteome</keyword>
<dbReference type="AlphaFoldDB" id="A0A1I8BRK3"/>
<reference evidence="2" key="1">
    <citation type="submission" date="2016-11" db="UniProtKB">
        <authorList>
            <consortium name="WormBaseParasite"/>
        </authorList>
    </citation>
    <scope>IDENTIFICATION</scope>
</reference>